<evidence type="ECO:0000313" key="4">
    <source>
        <dbReference type="Proteomes" id="UP000502259"/>
    </source>
</evidence>
<evidence type="ECO:0000259" key="2">
    <source>
        <dbReference type="Pfam" id="PF01551"/>
    </source>
</evidence>
<feature type="domain" description="M23ase beta-sheet core" evidence="2">
    <location>
        <begin position="159"/>
        <end position="257"/>
    </location>
</feature>
<organism evidence="3 4">
    <name type="scientific">Halomonas hydrothermalis</name>
    <dbReference type="NCBI Taxonomy" id="115561"/>
    <lineage>
        <taxon>Bacteria</taxon>
        <taxon>Pseudomonadati</taxon>
        <taxon>Pseudomonadota</taxon>
        <taxon>Gammaproteobacteria</taxon>
        <taxon>Oceanospirillales</taxon>
        <taxon>Halomonadaceae</taxon>
        <taxon>Halomonas</taxon>
    </lineage>
</organism>
<accession>A0A6F8TZ37</accession>
<dbReference type="PANTHER" id="PTHR21666">
    <property type="entry name" value="PEPTIDASE-RELATED"/>
    <property type="match status" value="1"/>
</dbReference>
<evidence type="ECO:0000256" key="1">
    <source>
        <dbReference type="ARBA" id="ARBA00022729"/>
    </source>
</evidence>
<dbReference type="Gene3D" id="2.70.70.10">
    <property type="entry name" value="Glucose Permease (Domain IIA)"/>
    <property type="match status" value="1"/>
</dbReference>
<dbReference type="InterPro" id="IPR050570">
    <property type="entry name" value="Cell_wall_metabolism_enzyme"/>
</dbReference>
<name>A0A6F8TZ37_9GAMM</name>
<keyword evidence="1" id="KW-0732">Signal</keyword>
<proteinExistence type="predicted"/>
<dbReference type="EMBL" id="AP022843">
    <property type="protein sequence ID" value="BCB06558.1"/>
    <property type="molecule type" value="Genomic_DNA"/>
</dbReference>
<dbReference type="CDD" id="cd12797">
    <property type="entry name" value="M23_peptidase"/>
    <property type="match status" value="1"/>
</dbReference>
<dbReference type="Pfam" id="PF01551">
    <property type="entry name" value="Peptidase_M23"/>
    <property type="match status" value="1"/>
</dbReference>
<evidence type="ECO:0000313" key="3">
    <source>
        <dbReference type="EMBL" id="BCB06558.1"/>
    </source>
</evidence>
<reference evidence="3 4" key="1">
    <citation type="submission" date="2020-03" db="EMBL/GenBank/DDBJ databases">
        <title>Complete Genome Sequence of Halomonas hydrothermalis Strain Slthf2, Halophilic Bacterium Isolated from Deep-Sea Hydrothermal-Vent Environments.</title>
        <authorList>
            <person name="Takeyama N."/>
            <person name="Huang M."/>
            <person name="Sato K."/>
            <person name="Galipon J."/>
            <person name="Arakawa K."/>
        </authorList>
    </citation>
    <scope>NUCLEOTIDE SEQUENCE [LARGE SCALE GENOMIC DNA]</scope>
    <source>
        <strain evidence="3 4">Slthf2</strain>
    </source>
</reference>
<dbReference type="AlphaFoldDB" id="A0A6F8TZ37"/>
<dbReference type="Proteomes" id="UP000502259">
    <property type="component" value="Chromosome"/>
</dbReference>
<dbReference type="PANTHER" id="PTHR21666:SF289">
    <property type="entry name" value="L-ALA--D-GLU ENDOPEPTIDASE"/>
    <property type="match status" value="1"/>
</dbReference>
<protein>
    <recommendedName>
        <fullName evidence="2">M23ase beta-sheet core domain-containing protein</fullName>
    </recommendedName>
</protein>
<sequence>MPTHDNLRSLCLRWQDAAPATELAPEALEDPAVLDCLPEALRIALMSRYGVVHPALALYGLRHQLGLSPCPMEARFQRWADRNQSPVALLTSLAHKTHEVIEFASEQRFALGGHTDPEYNTRLLFDAMGDSRVALGRYLEDRAFYREPQFFRGDEARSVHLGVDVFDHAEASVHAPFDGKVHSLAYNAKRLDYGATIILEHTMEDDTPFFTLYGHLSRQSLKGLSQGDHVAQGDAFCRLGSPSENGGWVPHLHFQVILDMLNFEGDYPGAAFPSEIAIWRSLCPDPRRIVAIAT</sequence>
<dbReference type="SUPFAM" id="SSF51261">
    <property type="entry name" value="Duplicated hybrid motif"/>
    <property type="match status" value="1"/>
</dbReference>
<dbReference type="InterPro" id="IPR016047">
    <property type="entry name" value="M23ase_b-sheet_dom"/>
</dbReference>
<keyword evidence="4" id="KW-1185">Reference proteome</keyword>
<gene>
    <name evidence="3" type="ORF">HHSLTHF2_04480</name>
</gene>
<dbReference type="InterPro" id="IPR011055">
    <property type="entry name" value="Dup_hybrid_motif"/>
</dbReference>
<dbReference type="GO" id="GO:0004222">
    <property type="term" value="F:metalloendopeptidase activity"/>
    <property type="evidence" value="ECO:0007669"/>
    <property type="project" value="TreeGrafter"/>
</dbReference>